<reference evidence="2" key="1">
    <citation type="journal article" date="2022" name="Mol. Ecol. Resour.">
        <title>The genomes of chicory, endive, great burdock and yacon provide insights into Asteraceae palaeo-polyploidization history and plant inulin production.</title>
        <authorList>
            <person name="Fan W."/>
            <person name="Wang S."/>
            <person name="Wang H."/>
            <person name="Wang A."/>
            <person name="Jiang F."/>
            <person name="Liu H."/>
            <person name="Zhao H."/>
            <person name="Xu D."/>
            <person name="Zhang Y."/>
        </authorList>
    </citation>
    <scope>NUCLEOTIDE SEQUENCE [LARGE SCALE GENOMIC DNA]</scope>
    <source>
        <strain evidence="2">cv. Punajuju</strain>
    </source>
</reference>
<accession>A0ACB8YVF9</accession>
<protein>
    <submittedName>
        <fullName evidence="1">Uncharacterized protein</fullName>
    </submittedName>
</protein>
<comment type="caution">
    <text evidence="1">The sequence shown here is derived from an EMBL/GenBank/DDBJ whole genome shotgun (WGS) entry which is preliminary data.</text>
</comment>
<sequence length="217" mass="24022">MASATDNPVNRKEVALEIEPPAEFYHEVSSAIAFFLKCIRYIVTLLERLGRLWMDYYPPIFGVIMLPPPLNFVTTGLVAFAEMKSQGSEFPFKSHPGSMNVAVTSLLVYGLVSAAEHFISATRLGPASVYAIVAHSGRIVSLSILVASVASLFYFRSIGQHGFGTLSWHHWLLGFQCFLLIVYKLSPESNQKRQITTQILSSVSPGMQLETVTHELV</sequence>
<evidence type="ECO:0000313" key="1">
    <source>
        <dbReference type="EMBL" id="KAI3689722.1"/>
    </source>
</evidence>
<keyword evidence="2" id="KW-1185">Reference proteome</keyword>
<name>A0ACB8YVF9_CICIN</name>
<gene>
    <name evidence="1" type="ORF">L2E82_47688</name>
</gene>
<dbReference type="EMBL" id="CM042017">
    <property type="protein sequence ID" value="KAI3689722.1"/>
    <property type="molecule type" value="Genomic_DNA"/>
</dbReference>
<proteinExistence type="predicted"/>
<dbReference type="Proteomes" id="UP001055811">
    <property type="component" value="Linkage Group LG09"/>
</dbReference>
<reference evidence="1 2" key="2">
    <citation type="journal article" date="2022" name="Mol. Ecol. Resour.">
        <title>The genomes of chicory, endive, great burdock and yacon provide insights into Asteraceae paleo-polyploidization history and plant inulin production.</title>
        <authorList>
            <person name="Fan W."/>
            <person name="Wang S."/>
            <person name="Wang H."/>
            <person name="Wang A."/>
            <person name="Jiang F."/>
            <person name="Liu H."/>
            <person name="Zhao H."/>
            <person name="Xu D."/>
            <person name="Zhang Y."/>
        </authorList>
    </citation>
    <scope>NUCLEOTIDE SEQUENCE [LARGE SCALE GENOMIC DNA]</scope>
    <source>
        <strain evidence="2">cv. Punajuju</strain>
        <tissue evidence="1">Leaves</tissue>
    </source>
</reference>
<organism evidence="1 2">
    <name type="scientific">Cichorium intybus</name>
    <name type="common">Chicory</name>
    <dbReference type="NCBI Taxonomy" id="13427"/>
    <lineage>
        <taxon>Eukaryota</taxon>
        <taxon>Viridiplantae</taxon>
        <taxon>Streptophyta</taxon>
        <taxon>Embryophyta</taxon>
        <taxon>Tracheophyta</taxon>
        <taxon>Spermatophyta</taxon>
        <taxon>Magnoliopsida</taxon>
        <taxon>eudicotyledons</taxon>
        <taxon>Gunneridae</taxon>
        <taxon>Pentapetalae</taxon>
        <taxon>asterids</taxon>
        <taxon>campanulids</taxon>
        <taxon>Asterales</taxon>
        <taxon>Asteraceae</taxon>
        <taxon>Cichorioideae</taxon>
        <taxon>Cichorieae</taxon>
        <taxon>Cichoriinae</taxon>
        <taxon>Cichorium</taxon>
    </lineage>
</organism>
<evidence type="ECO:0000313" key="2">
    <source>
        <dbReference type="Proteomes" id="UP001055811"/>
    </source>
</evidence>